<accession>A0A8J5XMP6</accession>
<name>A0A8J5XMP6_DIALT</name>
<dbReference type="SMART" id="SM00220">
    <property type="entry name" value="S_TKc"/>
    <property type="match status" value="1"/>
</dbReference>
<evidence type="ECO:0000259" key="3">
    <source>
        <dbReference type="PROSITE" id="PS50011"/>
    </source>
</evidence>
<dbReference type="Gene3D" id="3.30.200.20">
    <property type="entry name" value="Phosphorylase Kinase, domain 1"/>
    <property type="match status" value="1"/>
</dbReference>
<keyword evidence="1" id="KW-0547">Nucleotide-binding</keyword>
<reference evidence="4" key="1">
    <citation type="submission" date="2021-05" db="EMBL/GenBank/DDBJ databases">
        <title>The genome of the haptophyte Pavlova lutheri (Diacronema luteri, Pavlovales) - a model for lipid biosynthesis in eukaryotic algae.</title>
        <authorList>
            <person name="Hulatt C.J."/>
            <person name="Posewitz M.C."/>
        </authorList>
    </citation>
    <scope>NUCLEOTIDE SEQUENCE</scope>
    <source>
        <strain evidence="4">NIVA-4/92</strain>
    </source>
</reference>
<feature type="region of interest" description="Disordered" evidence="2">
    <location>
        <begin position="355"/>
        <end position="384"/>
    </location>
</feature>
<dbReference type="InterPro" id="IPR051681">
    <property type="entry name" value="Ser/Thr_Kinases-Pseudokinases"/>
</dbReference>
<dbReference type="InterPro" id="IPR001245">
    <property type="entry name" value="Ser-Thr/Tyr_kinase_cat_dom"/>
</dbReference>
<feature type="compositionally biased region" description="Low complexity" evidence="2">
    <location>
        <begin position="22"/>
        <end position="50"/>
    </location>
</feature>
<dbReference type="SUPFAM" id="SSF56112">
    <property type="entry name" value="Protein kinase-like (PK-like)"/>
    <property type="match status" value="1"/>
</dbReference>
<dbReference type="AlphaFoldDB" id="A0A8J5XMP6"/>
<dbReference type="OrthoDB" id="774951at2759"/>
<dbReference type="PANTHER" id="PTHR44329:SF261">
    <property type="entry name" value="ZINC FINGER CONTAINING PROTEIN KINASE-RELATED"/>
    <property type="match status" value="1"/>
</dbReference>
<evidence type="ECO:0000313" key="4">
    <source>
        <dbReference type="EMBL" id="KAG8461890.1"/>
    </source>
</evidence>
<keyword evidence="5" id="KW-1185">Reference proteome</keyword>
<dbReference type="InterPro" id="IPR017441">
    <property type="entry name" value="Protein_kinase_ATP_BS"/>
</dbReference>
<dbReference type="GO" id="GO:0004674">
    <property type="term" value="F:protein serine/threonine kinase activity"/>
    <property type="evidence" value="ECO:0007669"/>
    <property type="project" value="TreeGrafter"/>
</dbReference>
<dbReference type="Proteomes" id="UP000751190">
    <property type="component" value="Unassembled WGS sequence"/>
</dbReference>
<evidence type="ECO:0000256" key="1">
    <source>
        <dbReference type="PROSITE-ProRule" id="PRU10141"/>
    </source>
</evidence>
<evidence type="ECO:0000313" key="5">
    <source>
        <dbReference type="Proteomes" id="UP000751190"/>
    </source>
</evidence>
<keyword evidence="1" id="KW-0067">ATP-binding</keyword>
<organism evidence="4 5">
    <name type="scientific">Diacronema lutheri</name>
    <name type="common">Unicellular marine alga</name>
    <name type="synonym">Monochrysis lutheri</name>
    <dbReference type="NCBI Taxonomy" id="2081491"/>
    <lineage>
        <taxon>Eukaryota</taxon>
        <taxon>Haptista</taxon>
        <taxon>Haptophyta</taxon>
        <taxon>Pavlovophyceae</taxon>
        <taxon>Pavlovales</taxon>
        <taxon>Pavlovaceae</taxon>
        <taxon>Diacronema</taxon>
    </lineage>
</organism>
<dbReference type="GO" id="GO:0005524">
    <property type="term" value="F:ATP binding"/>
    <property type="evidence" value="ECO:0007669"/>
    <property type="project" value="UniProtKB-UniRule"/>
</dbReference>
<proteinExistence type="predicted"/>
<dbReference type="PROSITE" id="PS50011">
    <property type="entry name" value="PROTEIN_KINASE_DOM"/>
    <property type="match status" value="1"/>
</dbReference>
<feature type="binding site" evidence="1">
    <location>
        <position position="434"/>
    </location>
    <ligand>
        <name>ATP</name>
        <dbReference type="ChEBI" id="CHEBI:30616"/>
    </ligand>
</feature>
<dbReference type="InterPro" id="IPR018247">
    <property type="entry name" value="EF_Hand_1_Ca_BS"/>
</dbReference>
<dbReference type="PANTHER" id="PTHR44329">
    <property type="entry name" value="SERINE/THREONINE-PROTEIN KINASE TNNI3K-RELATED"/>
    <property type="match status" value="1"/>
</dbReference>
<dbReference type="PROSITE" id="PS00018">
    <property type="entry name" value="EF_HAND_1"/>
    <property type="match status" value="1"/>
</dbReference>
<sequence>MGSGASRGGRGARRASPEAKGAPCELALPLASPAAEAAPLSPDEASLTSARPPPSSPSREARTSCPTPPGSPSKHGFDAPLRQLLDAVSSGVLAGAAAAAAASRAVGGAANKTLFRLVDAMAGGIARLTVLQLKLQLGKSLANATPLNAPLTPDEVHNVIEELGLRGEACVLREVLGRHHAQHVTRQTLLAGLVAVALGSYGDKVCTLFLLFDDSMDGRLQHKELLTLFHACCAFKPSCEWDGSMGGVSPEGLAGELCAQLGTTEDERAAGVTLAAFFDFCKLRQAQFEPLLTLAAAPRRVLAAGSVAGRCDSSSTSLSPERDVPAIWPGALVAPVDAALLGAATDDAAGAAPSAARLASAAPPHAPGSRAGDDGAASGGASAEAELEDGGVLTGFASTEIIDSSTLTTRELLGSGSFSDVYAGSWLGTPVAVKVIKGAQRHQLAPPTLAALKREVRVLERVRHPNCIMLLGWSQAPLAVVTELCHGAAISGQLSELLMRSQGLDAAGEPLAPHRDARAGADASYSLRGEGHARWVLAVARDVARGMAYLHHLLIVHRDLKGANLLADAPLLFRDARRAGAGASRADGWPVLPRVRIADFGLARAIEGTVGLEAAAGSIVWMAPEVMTAAAAAPAVGAPAGGASARPSYGVEADVFSFGIVLHELMHARTPYSQLGREGRAPHPIAVLYRVCNEGLRPELPVDGWLVRAGLAELMVQCWASSPAERPPFAAVLARLDAVEAALDAQAAAEGAQMDELIGGIEPCGATAPRSA</sequence>
<feature type="domain" description="Protein kinase" evidence="3">
    <location>
        <begin position="407"/>
        <end position="743"/>
    </location>
</feature>
<dbReference type="Gene3D" id="1.10.510.10">
    <property type="entry name" value="Transferase(Phosphotransferase) domain 1"/>
    <property type="match status" value="1"/>
</dbReference>
<comment type="caution">
    <text evidence="4">The sequence shown here is derived from an EMBL/GenBank/DDBJ whole genome shotgun (WGS) entry which is preliminary data.</text>
</comment>
<gene>
    <name evidence="4" type="ORF">KFE25_013909</name>
</gene>
<evidence type="ECO:0000256" key="2">
    <source>
        <dbReference type="SAM" id="MobiDB-lite"/>
    </source>
</evidence>
<dbReference type="Pfam" id="PF07714">
    <property type="entry name" value="PK_Tyr_Ser-Thr"/>
    <property type="match status" value="1"/>
</dbReference>
<protein>
    <recommendedName>
        <fullName evidence="3">Protein kinase domain-containing protein</fullName>
    </recommendedName>
</protein>
<feature type="region of interest" description="Disordered" evidence="2">
    <location>
        <begin position="1"/>
        <end position="78"/>
    </location>
</feature>
<dbReference type="InterPro" id="IPR000719">
    <property type="entry name" value="Prot_kinase_dom"/>
</dbReference>
<dbReference type="PROSITE" id="PS00107">
    <property type="entry name" value="PROTEIN_KINASE_ATP"/>
    <property type="match status" value="1"/>
</dbReference>
<dbReference type="InterPro" id="IPR011009">
    <property type="entry name" value="Kinase-like_dom_sf"/>
</dbReference>
<dbReference type="EMBL" id="JAGTXO010000023">
    <property type="protein sequence ID" value="KAG8461890.1"/>
    <property type="molecule type" value="Genomic_DNA"/>
</dbReference>